<comment type="caution">
    <text evidence="2">The sequence shown here is derived from an EMBL/GenBank/DDBJ whole genome shotgun (WGS) entry which is preliminary data.</text>
</comment>
<evidence type="ECO:0008006" key="4">
    <source>
        <dbReference type="Google" id="ProtNLM"/>
    </source>
</evidence>
<organism evidence="2 3">
    <name type="scientific">Actinoallomurus oryzae</name>
    <dbReference type="NCBI Taxonomy" id="502180"/>
    <lineage>
        <taxon>Bacteria</taxon>
        <taxon>Bacillati</taxon>
        <taxon>Actinomycetota</taxon>
        <taxon>Actinomycetes</taxon>
        <taxon>Streptosporangiales</taxon>
        <taxon>Thermomonosporaceae</taxon>
        <taxon>Actinoallomurus</taxon>
    </lineage>
</organism>
<dbReference type="Proteomes" id="UP001500503">
    <property type="component" value="Unassembled WGS sequence"/>
</dbReference>
<feature type="region of interest" description="Disordered" evidence="1">
    <location>
        <begin position="31"/>
        <end position="53"/>
    </location>
</feature>
<protein>
    <recommendedName>
        <fullName evidence="4">NADPH-dependent FMN reductase</fullName>
    </recommendedName>
</protein>
<gene>
    <name evidence="2" type="ORF">GCM10023191_032680</name>
</gene>
<keyword evidence="3" id="KW-1185">Reference proteome</keyword>
<evidence type="ECO:0000313" key="2">
    <source>
        <dbReference type="EMBL" id="GAA4494093.1"/>
    </source>
</evidence>
<accession>A0ABP8PZA2</accession>
<reference evidence="3" key="1">
    <citation type="journal article" date="2019" name="Int. J. Syst. Evol. Microbiol.">
        <title>The Global Catalogue of Microorganisms (GCM) 10K type strain sequencing project: providing services to taxonomists for standard genome sequencing and annotation.</title>
        <authorList>
            <consortium name="The Broad Institute Genomics Platform"/>
            <consortium name="The Broad Institute Genome Sequencing Center for Infectious Disease"/>
            <person name="Wu L."/>
            <person name="Ma J."/>
        </authorList>
    </citation>
    <scope>NUCLEOTIDE SEQUENCE [LARGE SCALE GENOMIC DNA]</scope>
    <source>
        <strain evidence="3">JCM 17933</strain>
    </source>
</reference>
<evidence type="ECO:0000313" key="3">
    <source>
        <dbReference type="Proteomes" id="UP001500503"/>
    </source>
</evidence>
<evidence type="ECO:0000256" key="1">
    <source>
        <dbReference type="SAM" id="MobiDB-lite"/>
    </source>
</evidence>
<dbReference type="EMBL" id="BAABHF010000019">
    <property type="protein sequence ID" value="GAA4494093.1"/>
    <property type="molecule type" value="Genomic_DNA"/>
</dbReference>
<sequence>MIKIAVVLAGTRPGRHGQAVADWVVKHASQRDDARTTSALAGPRASATYGEARELSAGKRRARVVVARARAGVMVSRRGRGPCS</sequence>
<name>A0ABP8PZA2_9ACTN</name>
<proteinExistence type="predicted"/>